<dbReference type="Proteomes" id="UP000326062">
    <property type="component" value="Unassembled WGS sequence"/>
</dbReference>
<gene>
    <name evidence="8" type="ORF">FD755_024392</name>
</gene>
<comment type="caution">
    <text evidence="8">The sequence shown here is derived from an EMBL/GenBank/DDBJ whole genome shotgun (WGS) entry which is preliminary data.</text>
</comment>
<dbReference type="InterPro" id="IPR023621">
    <property type="entry name" value="Ribosomal_eL31_dom_sf"/>
</dbReference>
<keyword evidence="9" id="KW-1185">Reference proteome</keyword>
<keyword evidence="4" id="KW-0687">Ribonucleoprotein</keyword>
<comment type="subunit">
    <text evidence="2">Component of the large ribosomal subunit.</text>
</comment>
<evidence type="ECO:0000256" key="6">
    <source>
        <dbReference type="ARBA" id="ARBA00035230"/>
    </source>
</evidence>
<dbReference type="GO" id="GO:0022625">
    <property type="term" value="C:cytosolic large ribosomal subunit"/>
    <property type="evidence" value="ECO:0007669"/>
    <property type="project" value="TreeGrafter"/>
</dbReference>
<dbReference type="SMART" id="SM01380">
    <property type="entry name" value="Ribosomal_L31e"/>
    <property type="match status" value="1"/>
</dbReference>
<dbReference type="FunFam" id="3.10.440.10:FF:000001">
    <property type="entry name" value="60S ribosomal protein L31"/>
    <property type="match status" value="1"/>
</dbReference>
<proteinExistence type="inferred from homology"/>
<comment type="similarity">
    <text evidence="1">Belongs to the eukaryotic ribosomal protein eL31 family.</text>
</comment>
<evidence type="ECO:0000256" key="7">
    <source>
        <dbReference type="ARBA" id="ARBA00035337"/>
    </source>
</evidence>
<dbReference type="GO" id="GO:0003735">
    <property type="term" value="F:structural constituent of ribosome"/>
    <property type="evidence" value="ECO:0007669"/>
    <property type="project" value="InterPro"/>
</dbReference>
<name>A0A5N3VAJ0_MUNRE</name>
<evidence type="ECO:0000256" key="4">
    <source>
        <dbReference type="ARBA" id="ARBA00023274"/>
    </source>
</evidence>
<evidence type="ECO:0000256" key="5">
    <source>
        <dbReference type="ARBA" id="ARBA00034092"/>
    </source>
</evidence>
<evidence type="ECO:0000256" key="3">
    <source>
        <dbReference type="ARBA" id="ARBA00022980"/>
    </source>
</evidence>
<dbReference type="EMBL" id="VCEB01002726">
    <property type="protein sequence ID" value="KAB0345954.1"/>
    <property type="molecule type" value="Genomic_DNA"/>
</dbReference>
<comment type="function">
    <text evidence="5">Component of the large ribosomal subunit. The ribosome is a large ribonucleoprotein complex responsible for the synthesis of proteins in the cell.</text>
</comment>
<dbReference type="GO" id="GO:0002181">
    <property type="term" value="P:cytoplasmic translation"/>
    <property type="evidence" value="ECO:0007669"/>
    <property type="project" value="TreeGrafter"/>
</dbReference>
<evidence type="ECO:0000313" key="9">
    <source>
        <dbReference type="Proteomes" id="UP000326062"/>
    </source>
</evidence>
<dbReference type="SUPFAM" id="SSF54575">
    <property type="entry name" value="Ribosomal protein L31e"/>
    <property type="match status" value="1"/>
</dbReference>
<keyword evidence="3" id="KW-0689">Ribosomal protein</keyword>
<evidence type="ECO:0000256" key="1">
    <source>
        <dbReference type="ARBA" id="ARBA00010808"/>
    </source>
</evidence>
<reference evidence="8 9" key="1">
    <citation type="submission" date="2019-06" db="EMBL/GenBank/DDBJ databases">
        <title>Discovery of a novel chromosome fission-fusion reversal in muntjac.</title>
        <authorList>
            <person name="Mudd A.B."/>
            <person name="Bredeson J.V."/>
            <person name="Baum R."/>
            <person name="Hockemeyer D."/>
            <person name="Rokhsar D.S."/>
        </authorList>
    </citation>
    <scope>NUCLEOTIDE SEQUENCE [LARGE SCALE GENOMIC DNA]</scope>
    <source>
        <strain evidence="8">UCam_UCB_Mr</strain>
        <tissue evidence="8">Fibroblast cell line</tissue>
    </source>
</reference>
<sequence>MALAKKWSKKGHLAMNEVVTREYTINTHKCIQGVAFKKCAPGVLKRIQKSAMRKMETPDVYIDTSLSKAVWPKGISNVSHQVHVLLFRKCNQHEESHQLYTLISHVPLTTLKNLQLMWMRTNQ</sequence>
<dbReference type="Gene3D" id="3.10.440.10">
    <property type="match status" value="1"/>
</dbReference>
<dbReference type="AlphaFoldDB" id="A0A5N3VAJ0"/>
<accession>A0A5N3VAJ0</accession>
<dbReference type="InterPro" id="IPR000054">
    <property type="entry name" value="Ribosomal_eL31"/>
</dbReference>
<dbReference type="PANTHER" id="PTHR10956">
    <property type="entry name" value="60S RIBOSOMAL PROTEIN L31"/>
    <property type="match status" value="1"/>
</dbReference>
<dbReference type="PANTHER" id="PTHR10956:SF0">
    <property type="entry name" value="60S RIBOSOMAL PROTEIN L31"/>
    <property type="match status" value="1"/>
</dbReference>
<protein>
    <recommendedName>
        <fullName evidence="6">Large ribosomal subunit protein eL31</fullName>
    </recommendedName>
    <alternativeName>
        <fullName evidence="7">60S ribosomal protein L31</fullName>
    </alternativeName>
</protein>
<evidence type="ECO:0000313" key="8">
    <source>
        <dbReference type="EMBL" id="KAB0345954.1"/>
    </source>
</evidence>
<organism evidence="8 9">
    <name type="scientific">Muntiacus reevesi</name>
    <name type="common">Reeves' muntjac</name>
    <name type="synonym">Cervus reevesi</name>
    <dbReference type="NCBI Taxonomy" id="9886"/>
    <lineage>
        <taxon>Eukaryota</taxon>
        <taxon>Metazoa</taxon>
        <taxon>Chordata</taxon>
        <taxon>Craniata</taxon>
        <taxon>Vertebrata</taxon>
        <taxon>Euteleostomi</taxon>
        <taxon>Mammalia</taxon>
        <taxon>Eutheria</taxon>
        <taxon>Laurasiatheria</taxon>
        <taxon>Artiodactyla</taxon>
        <taxon>Ruminantia</taxon>
        <taxon>Pecora</taxon>
        <taxon>Cervidae</taxon>
        <taxon>Muntiacinae</taxon>
        <taxon>Muntiacus</taxon>
    </lineage>
</organism>
<dbReference type="Pfam" id="PF01198">
    <property type="entry name" value="Ribosomal_L31e"/>
    <property type="match status" value="1"/>
</dbReference>
<evidence type="ECO:0000256" key="2">
    <source>
        <dbReference type="ARBA" id="ARBA00011133"/>
    </source>
</evidence>